<dbReference type="PANTHER" id="PTHR31260">
    <property type="entry name" value="CYSTATIN/MONELLIN SUPERFAMILY PROTEIN"/>
    <property type="match status" value="1"/>
</dbReference>
<reference evidence="2 3" key="1">
    <citation type="submission" date="2021-05" db="EMBL/GenBank/DDBJ databases">
        <title>Genome Assembly of Synthetic Allotetraploid Brassica napus Reveals Homoeologous Exchanges between Subgenomes.</title>
        <authorList>
            <person name="Davis J.T."/>
        </authorList>
    </citation>
    <scope>NUCLEOTIDE SEQUENCE [LARGE SCALE GENOMIC DNA]</scope>
    <source>
        <strain evidence="3">cv. Da-Ae</strain>
        <tissue evidence="2">Seedling</tissue>
    </source>
</reference>
<dbReference type="PANTHER" id="PTHR31260:SF31">
    <property type="entry name" value="(RAPE) HYPOTHETICAL PROTEIN"/>
    <property type="match status" value="1"/>
</dbReference>
<protein>
    <submittedName>
        <fullName evidence="2">Uncharacterized protein</fullName>
    </submittedName>
</protein>
<name>A0ABQ8B6A7_BRANA</name>
<dbReference type="EMBL" id="JAGKQM010000012">
    <property type="protein sequence ID" value="KAH0900339.1"/>
    <property type="molecule type" value="Genomic_DNA"/>
</dbReference>
<feature type="region of interest" description="Disordered" evidence="1">
    <location>
        <begin position="201"/>
        <end position="232"/>
    </location>
</feature>
<keyword evidence="3" id="KW-1185">Reference proteome</keyword>
<dbReference type="Proteomes" id="UP000824890">
    <property type="component" value="Unassembled WGS sequence"/>
</dbReference>
<gene>
    <name evidence="2" type="ORF">HID58_049907</name>
</gene>
<evidence type="ECO:0000313" key="2">
    <source>
        <dbReference type="EMBL" id="KAH0900339.1"/>
    </source>
</evidence>
<feature type="compositionally biased region" description="Polar residues" evidence="1">
    <location>
        <begin position="72"/>
        <end position="83"/>
    </location>
</feature>
<dbReference type="InterPro" id="IPR006462">
    <property type="entry name" value="MS5"/>
</dbReference>
<sequence>MQPSRRSSRLSEKVTSAPGSSAAGPSESSRKRVRKQHRETTPSPPSPPAAVTSSSDDEVEAFQPKEPRYQASRASFQARNQENPDLLRSHITPGFDIEHLMKTKPGCCNLWASEITKDKPAPEDIVLYARLGIHKYNMIQGTNLQLHGIEKYTVYRKVPYSIHYVTAVAKDPAAGGSLVTFQSKFYEEGFHVKRLTCSIARPKPGPHDDQAYSPLTKSEPEDKSALPEWPGDNAFDDKKHYYVVKKSEL</sequence>
<comment type="caution">
    <text evidence="2">The sequence shown here is derived from an EMBL/GenBank/DDBJ whole genome shotgun (WGS) entry which is preliminary data.</text>
</comment>
<feature type="region of interest" description="Disordered" evidence="1">
    <location>
        <begin position="1"/>
        <end position="87"/>
    </location>
</feature>
<accession>A0ABQ8B6A7</accession>
<evidence type="ECO:0000313" key="3">
    <source>
        <dbReference type="Proteomes" id="UP000824890"/>
    </source>
</evidence>
<feature type="compositionally biased region" description="Low complexity" evidence="1">
    <location>
        <begin position="16"/>
        <end position="27"/>
    </location>
</feature>
<proteinExistence type="predicted"/>
<evidence type="ECO:0000256" key="1">
    <source>
        <dbReference type="SAM" id="MobiDB-lite"/>
    </source>
</evidence>
<organism evidence="2 3">
    <name type="scientific">Brassica napus</name>
    <name type="common">Rape</name>
    <dbReference type="NCBI Taxonomy" id="3708"/>
    <lineage>
        <taxon>Eukaryota</taxon>
        <taxon>Viridiplantae</taxon>
        <taxon>Streptophyta</taxon>
        <taxon>Embryophyta</taxon>
        <taxon>Tracheophyta</taxon>
        <taxon>Spermatophyta</taxon>
        <taxon>Magnoliopsida</taxon>
        <taxon>eudicotyledons</taxon>
        <taxon>Gunneridae</taxon>
        <taxon>Pentapetalae</taxon>
        <taxon>rosids</taxon>
        <taxon>malvids</taxon>
        <taxon>Brassicales</taxon>
        <taxon>Brassicaceae</taxon>
        <taxon>Brassiceae</taxon>
        <taxon>Brassica</taxon>
    </lineage>
</organism>